<dbReference type="EMBL" id="LC528605">
    <property type="protein sequence ID" value="BCB22694.1"/>
    <property type="molecule type" value="Genomic_DNA"/>
</dbReference>
<protein>
    <recommendedName>
        <fullName evidence="1">Acetyltransferase</fullName>
        <ecNumber evidence="1">2.3.1.-</ecNumber>
    </recommendedName>
</protein>
<reference evidence="2" key="1">
    <citation type="submission" date="2020-02" db="EMBL/GenBank/DDBJ databases">
        <title>Development of a multiplex PCR-based assay for rapid serotyping of Erysipelothrix species.</title>
        <authorList>
            <person name="Shimoji Y."/>
            <person name="Shiraiwa K."/>
            <person name="Tominaga H."/>
            <person name="Nishikawa S."/>
            <person name="Eguchi M."/>
            <person name="Hikono H."/>
            <person name="Ogawa Y."/>
        </authorList>
    </citation>
    <scope>NUCLEOTIDE SEQUENCE</scope>
    <source>
        <strain evidence="2">Tanzania</strain>
    </source>
</reference>
<dbReference type="InterPro" id="IPR039369">
    <property type="entry name" value="LacA-like"/>
</dbReference>
<proteinExistence type="inferred from homology"/>
<evidence type="ECO:0000313" key="2">
    <source>
        <dbReference type="EMBL" id="BCB22694.1"/>
    </source>
</evidence>
<comment type="similarity">
    <text evidence="1">Belongs to the transferase hexapeptide repeat family.</text>
</comment>
<dbReference type="AlphaFoldDB" id="A0A6S6I1M6"/>
<keyword evidence="1" id="KW-0012">Acyltransferase</keyword>
<keyword evidence="1 2" id="KW-0808">Transferase</keyword>
<dbReference type="Pfam" id="PF14602">
    <property type="entry name" value="Hexapep_2"/>
    <property type="match status" value="1"/>
</dbReference>
<sequence length="181" mass="20459">MWDFFRLIRKIIFNVNLFFLIRKGLKLGVNCSFTGFPDFGSEPYLIEIGDNVTITGRTVFVTHDGAKRVTDNLSEDSETKKRIKFGRINIGSNVFIGYNSIIMPGVRIGNNSVVGAGSVVTKSFPENVVIAGSPARVIMSIDQYYEKIIHNYQELSSEERDALKNNKKEFVLNYLGEDYND</sequence>
<dbReference type="GO" id="GO:0008870">
    <property type="term" value="F:galactoside O-acetyltransferase activity"/>
    <property type="evidence" value="ECO:0007669"/>
    <property type="project" value="TreeGrafter"/>
</dbReference>
<dbReference type="InterPro" id="IPR011004">
    <property type="entry name" value="Trimer_LpxA-like_sf"/>
</dbReference>
<dbReference type="EC" id="2.3.1.-" evidence="1"/>
<dbReference type="Gene3D" id="2.160.10.10">
    <property type="entry name" value="Hexapeptide repeat proteins"/>
    <property type="match status" value="1"/>
</dbReference>
<dbReference type="PANTHER" id="PTHR43017">
    <property type="entry name" value="GALACTOSIDE O-ACETYLTRANSFERASE"/>
    <property type="match status" value="1"/>
</dbReference>
<dbReference type="InterPro" id="IPR001451">
    <property type="entry name" value="Hexapep"/>
</dbReference>
<organism evidence="2">
    <name type="scientific">Erysipelothrix rhusiopathiae</name>
    <dbReference type="NCBI Taxonomy" id="1648"/>
    <lineage>
        <taxon>Bacteria</taxon>
        <taxon>Bacillati</taxon>
        <taxon>Bacillota</taxon>
        <taxon>Erysipelotrichia</taxon>
        <taxon>Erysipelotrichales</taxon>
        <taxon>Erysipelotrichaceae</taxon>
        <taxon>Erysipelothrix</taxon>
    </lineage>
</organism>
<name>A0A6S6I1M6_ERYRH</name>
<dbReference type="CDD" id="cd04647">
    <property type="entry name" value="LbH_MAT_like"/>
    <property type="match status" value="1"/>
</dbReference>
<accession>A0A6S6I1M6</accession>
<dbReference type="PANTHER" id="PTHR43017:SF1">
    <property type="entry name" value="ACETYLTRANSFERASE YJL218W-RELATED"/>
    <property type="match status" value="1"/>
</dbReference>
<evidence type="ECO:0000256" key="1">
    <source>
        <dbReference type="RuleBase" id="RU367021"/>
    </source>
</evidence>
<dbReference type="SUPFAM" id="SSF51161">
    <property type="entry name" value="Trimeric LpxA-like enzymes"/>
    <property type="match status" value="1"/>
</dbReference>